<evidence type="ECO:0000313" key="2">
    <source>
        <dbReference type="EMBL" id="MFB9820278.1"/>
    </source>
</evidence>
<comment type="caution">
    <text evidence="2">The sequence shown here is derived from an EMBL/GenBank/DDBJ whole genome shotgun (WGS) entry which is preliminary data.</text>
</comment>
<protein>
    <submittedName>
        <fullName evidence="2">Enoyl-CoA hydratase/isomerase family protein</fullName>
    </submittedName>
</protein>
<organism evidence="2 3">
    <name type="scientific">Arthrobacter ramosus</name>
    <dbReference type="NCBI Taxonomy" id="1672"/>
    <lineage>
        <taxon>Bacteria</taxon>
        <taxon>Bacillati</taxon>
        <taxon>Actinomycetota</taxon>
        <taxon>Actinomycetes</taxon>
        <taxon>Micrococcales</taxon>
        <taxon>Micrococcaceae</taxon>
        <taxon>Arthrobacter</taxon>
    </lineage>
</organism>
<dbReference type="Gene3D" id="3.90.226.10">
    <property type="entry name" value="2-enoyl-CoA Hydratase, Chain A, domain 1"/>
    <property type="match status" value="1"/>
</dbReference>
<evidence type="ECO:0000256" key="1">
    <source>
        <dbReference type="ARBA" id="ARBA00005254"/>
    </source>
</evidence>
<dbReference type="InterPro" id="IPR001753">
    <property type="entry name" value="Enoyl-CoA_hydra/iso"/>
</dbReference>
<sequence length="258" mass="28766">MTFEHPHWERISITHDNGVTEMRFHTNGGSFVWDAQAHTELTEAFDWVGKNHATKVLILTGTGDAYCTELDVTSFTRHSWDYIWWEGRRMLRNLNDVEIPIIGAVNGPALIHSEIPVMGDIVLAAEHAEFADKAHFPLRDTIPGDGVNLVWGELLGPTRVKYWLLTGSAIGAEEGKQIGFINEVLPAEKLMDRAWEIARDLARRDVAMLRYAKAAASIGFRRNFNEGLSHGLGVEGSGHWYMGGLKAGQLSGHETPRP</sequence>
<dbReference type="CDD" id="cd06558">
    <property type="entry name" value="crotonase-like"/>
    <property type="match status" value="1"/>
</dbReference>
<dbReference type="Proteomes" id="UP001589702">
    <property type="component" value="Unassembled WGS sequence"/>
</dbReference>
<dbReference type="PANTHER" id="PTHR43802:SF1">
    <property type="entry name" value="IP11341P-RELATED"/>
    <property type="match status" value="1"/>
</dbReference>
<proteinExistence type="inferred from homology"/>
<dbReference type="InterPro" id="IPR029045">
    <property type="entry name" value="ClpP/crotonase-like_dom_sf"/>
</dbReference>
<accession>A0ABV5XZV2</accession>
<dbReference type="SUPFAM" id="SSF52096">
    <property type="entry name" value="ClpP/crotonase"/>
    <property type="match status" value="1"/>
</dbReference>
<dbReference type="EMBL" id="JBHMBC010000018">
    <property type="protein sequence ID" value="MFB9820278.1"/>
    <property type="molecule type" value="Genomic_DNA"/>
</dbReference>
<gene>
    <name evidence="2" type="ORF">ACFFP1_12320</name>
</gene>
<keyword evidence="3" id="KW-1185">Reference proteome</keyword>
<reference evidence="2 3" key="1">
    <citation type="submission" date="2024-09" db="EMBL/GenBank/DDBJ databases">
        <authorList>
            <person name="Sun Q."/>
            <person name="Mori K."/>
        </authorList>
    </citation>
    <scope>NUCLEOTIDE SEQUENCE [LARGE SCALE GENOMIC DNA]</scope>
    <source>
        <strain evidence="2 3">JCM 1334</strain>
    </source>
</reference>
<dbReference type="Pfam" id="PF00378">
    <property type="entry name" value="ECH_1"/>
    <property type="match status" value="1"/>
</dbReference>
<dbReference type="RefSeq" id="WP_234754834.1">
    <property type="nucleotide sequence ID" value="NZ_BAAAWN010000001.1"/>
</dbReference>
<dbReference type="PANTHER" id="PTHR43802">
    <property type="entry name" value="ENOYL-COA HYDRATASE"/>
    <property type="match status" value="1"/>
</dbReference>
<name>A0ABV5XZV2_ARTRM</name>
<evidence type="ECO:0000313" key="3">
    <source>
        <dbReference type="Proteomes" id="UP001589702"/>
    </source>
</evidence>
<comment type="similarity">
    <text evidence="1">Belongs to the enoyl-CoA hydratase/isomerase family.</text>
</comment>